<accession>A0ABY6P4H7</accession>
<dbReference type="SUPFAM" id="SSF52402">
    <property type="entry name" value="Adenine nucleotide alpha hydrolases-like"/>
    <property type="match status" value="1"/>
</dbReference>
<dbReference type="InterPro" id="IPR014729">
    <property type="entry name" value="Rossmann-like_a/b/a_fold"/>
</dbReference>
<dbReference type="PANTHER" id="PTHR46553:SF3">
    <property type="entry name" value="ADENINE NUCLEOTIDE ALPHA HYDROLASES-LIKE SUPERFAMILY PROTEIN"/>
    <property type="match status" value="1"/>
</dbReference>
<gene>
    <name evidence="3" type="ORF">RHODO2019_08575</name>
</gene>
<reference evidence="3" key="1">
    <citation type="submission" date="2022-10" db="EMBL/GenBank/DDBJ databases">
        <title>Rhodococcus sp.75.</title>
        <authorList>
            <person name="Sun M."/>
        </authorList>
    </citation>
    <scope>NUCLEOTIDE SEQUENCE</scope>
    <source>
        <strain evidence="3">75</strain>
    </source>
</reference>
<proteinExistence type="inferred from homology"/>
<dbReference type="EMBL" id="CP110615">
    <property type="protein sequence ID" value="UZJ26433.1"/>
    <property type="molecule type" value="Genomic_DNA"/>
</dbReference>
<evidence type="ECO:0000313" key="4">
    <source>
        <dbReference type="Proteomes" id="UP001164965"/>
    </source>
</evidence>
<keyword evidence="4" id="KW-1185">Reference proteome</keyword>
<organism evidence="3 4">
    <name type="scientific">Rhodococcus antarcticus</name>
    <dbReference type="NCBI Taxonomy" id="2987751"/>
    <lineage>
        <taxon>Bacteria</taxon>
        <taxon>Bacillati</taxon>
        <taxon>Actinomycetota</taxon>
        <taxon>Actinomycetes</taxon>
        <taxon>Mycobacteriales</taxon>
        <taxon>Nocardiaceae</taxon>
        <taxon>Rhodococcus</taxon>
    </lineage>
</organism>
<dbReference type="RefSeq" id="WP_265384537.1">
    <property type="nucleotide sequence ID" value="NZ_CP110615.1"/>
</dbReference>
<dbReference type="PANTHER" id="PTHR46553">
    <property type="entry name" value="ADENINE NUCLEOTIDE ALPHA HYDROLASES-LIKE SUPERFAMILY PROTEIN"/>
    <property type="match status" value="1"/>
</dbReference>
<feature type="domain" description="UspA" evidence="2">
    <location>
        <begin position="13"/>
        <end position="146"/>
    </location>
</feature>
<evidence type="ECO:0000313" key="3">
    <source>
        <dbReference type="EMBL" id="UZJ26433.1"/>
    </source>
</evidence>
<dbReference type="Gene3D" id="3.40.50.620">
    <property type="entry name" value="HUPs"/>
    <property type="match status" value="1"/>
</dbReference>
<name>A0ABY6P4H7_9NOCA</name>
<comment type="similarity">
    <text evidence="1">Belongs to the universal stress protein A family.</text>
</comment>
<protein>
    <submittedName>
        <fullName evidence="3">Universal stress protein</fullName>
    </submittedName>
</protein>
<dbReference type="InterPro" id="IPR006016">
    <property type="entry name" value="UspA"/>
</dbReference>
<sequence length="158" mass="15643">MSTQPTPANEPGRVVVGVDGSPSSLAALRWAARVGGALGLELDAVTSWEFPASYGMAGGIGGWDPEVDAGAILASAVDTAFGGPGPAGLRTHVRRGRPAPVLIAASHHAELLVVGSRGHGGFAGLLLGSVSAQCAEHSACPVVVVHGDETDAAGPAPR</sequence>
<dbReference type="Pfam" id="PF00582">
    <property type="entry name" value="Usp"/>
    <property type="match status" value="1"/>
</dbReference>
<dbReference type="CDD" id="cd00293">
    <property type="entry name" value="USP-like"/>
    <property type="match status" value="1"/>
</dbReference>
<dbReference type="InterPro" id="IPR006015">
    <property type="entry name" value="Universal_stress_UspA"/>
</dbReference>
<evidence type="ECO:0000259" key="2">
    <source>
        <dbReference type="Pfam" id="PF00582"/>
    </source>
</evidence>
<dbReference type="PRINTS" id="PR01438">
    <property type="entry name" value="UNVRSLSTRESS"/>
</dbReference>
<dbReference type="Proteomes" id="UP001164965">
    <property type="component" value="Chromosome"/>
</dbReference>
<evidence type="ECO:0000256" key="1">
    <source>
        <dbReference type="ARBA" id="ARBA00008791"/>
    </source>
</evidence>